<keyword evidence="1" id="KW-0328">Glycosyltransferase</keyword>
<dbReference type="Pfam" id="PF18084">
    <property type="entry name" value="ARTD15_N"/>
    <property type="match status" value="1"/>
</dbReference>
<evidence type="ECO:0000256" key="2">
    <source>
        <dbReference type="ARBA" id="ARBA00022679"/>
    </source>
</evidence>
<dbReference type="GO" id="GO:0016779">
    <property type="term" value="F:nucleotidyltransferase activity"/>
    <property type="evidence" value="ECO:0007669"/>
    <property type="project" value="UniProtKB-KW"/>
</dbReference>
<organism evidence="8 9">
    <name type="scientific">Anaeramoeba flamelloides</name>
    <dbReference type="NCBI Taxonomy" id="1746091"/>
    <lineage>
        <taxon>Eukaryota</taxon>
        <taxon>Metamonada</taxon>
        <taxon>Anaeramoebidae</taxon>
        <taxon>Anaeramoeba</taxon>
    </lineage>
</organism>
<evidence type="ECO:0000256" key="5">
    <source>
        <dbReference type="SAM" id="MobiDB-lite"/>
    </source>
</evidence>
<dbReference type="AlphaFoldDB" id="A0AAV7Z5Y6"/>
<accession>A0AAV7Z5Y6</accession>
<dbReference type="EMBL" id="JANTQA010000036">
    <property type="protein sequence ID" value="KAJ3436596.1"/>
    <property type="molecule type" value="Genomic_DNA"/>
</dbReference>
<dbReference type="InterPro" id="IPR009060">
    <property type="entry name" value="UBA-like_sf"/>
</dbReference>
<dbReference type="GO" id="GO:0003950">
    <property type="term" value="F:NAD+ poly-ADP-ribosyltransferase activity"/>
    <property type="evidence" value="ECO:0007669"/>
    <property type="project" value="InterPro"/>
</dbReference>
<evidence type="ECO:0000259" key="6">
    <source>
        <dbReference type="Pfam" id="PF00644"/>
    </source>
</evidence>
<feature type="region of interest" description="Disordered" evidence="5">
    <location>
        <begin position="18"/>
        <end position="58"/>
    </location>
</feature>
<feature type="compositionally biased region" description="Acidic residues" evidence="5">
    <location>
        <begin position="20"/>
        <end position="48"/>
    </location>
</feature>
<proteinExistence type="predicted"/>
<dbReference type="SUPFAM" id="SSF56399">
    <property type="entry name" value="ADP-ribosylation"/>
    <property type="match status" value="1"/>
</dbReference>
<dbReference type="InterPro" id="IPR051838">
    <property type="entry name" value="ARTD_PARP"/>
</dbReference>
<dbReference type="InterPro" id="IPR041400">
    <property type="entry name" value="PARP16_N"/>
</dbReference>
<name>A0AAV7Z5Y6_9EUKA</name>
<dbReference type="InterPro" id="IPR012317">
    <property type="entry name" value="Poly(ADP-ribose)pol_cat_dom"/>
</dbReference>
<comment type="caution">
    <text evidence="8">The sequence shown here is derived from an EMBL/GenBank/DDBJ whole genome shotgun (WGS) entry which is preliminary data.</text>
</comment>
<evidence type="ECO:0000256" key="4">
    <source>
        <dbReference type="ARBA" id="ARBA00023027"/>
    </source>
</evidence>
<dbReference type="Pfam" id="PF00644">
    <property type="entry name" value="PARP"/>
    <property type="match status" value="1"/>
</dbReference>
<gene>
    <name evidence="8" type="ORF">M0812_18655</name>
</gene>
<evidence type="ECO:0000313" key="9">
    <source>
        <dbReference type="Proteomes" id="UP001146793"/>
    </source>
</evidence>
<sequence length="753" mass="86707">MVISTVYNVDTKINISEIGIDSDDDENSEESEYSLESGESEESEESEESVYNGNNEESDISIYLKTQTDYESDDVRTTQMLTNNSLDSSYIENENAYETTSSDSFEEFKKLQKPNYGFKILLQDFEECKKILKKTQIEYFEKLKSLKMNLDVSFLGPNYADALGIDETKPISLILDFPETFFENNSNPKIELYQGESSKKQSFGLQFQLREIINAFFDRHSEYYKQLILSKIINYQEKNIENSENVMNVKKIEREKKFFKEMKVLKEKGNVEKEKEKEKEKRKEKGKEKEKEKEKENQNENENESIKKPFWDQEKADKLELMGFGKFESLGAIILAENDLKEAINMLVENERTHLDECGRQAIKGLRLENNNKQNNTTKTNTKNENYNNNFGLQGEVRNSLTNRNQIASSKEVNLDTFIPGDNFILDIYDYATARVTNCTNYCMMCGEWLKTKGLKPTCCDKTACIFRHQELGLGVNVCAEIAKTPDLVDFIITTAIAAASSQRCGNIFNPFPPEFIVSNGGGKDFRSLIETLNTFPSVDEMFSIGRDEMKLRKFLDTKHKKAYSLLRWLLTTNRSHLIKIPLNLQLEEFGTNYQWVLLSSHPTKEAKFLQLKKKYKKSVFAFHGSPVENWFSILRTGLKNYSNTQNMISGAVHGAGIYLAANPSTSVGFARSGKGWSKSRFGSGNFHCMAVCEIIRKGQQSKSNVYVIPNEDLVMTRIFLLNFQNRNIRSLPKNYFEVKIPLIMDTIKKTRW</sequence>
<dbReference type="Proteomes" id="UP001146793">
    <property type="component" value="Unassembled WGS sequence"/>
</dbReference>
<evidence type="ECO:0000259" key="7">
    <source>
        <dbReference type="Pfam" id="PF18084"/>
    </source>
</evidence>
<protein>
    <submittedName>
        <fullName evidence="8">Poly adp-ribose polymerase family member parp</fullName>
    </submittedName>
</protein>
<reference evidence="8" key="1">
    <citation type="submission" date="2022-08" db="EMBL/GenBank/DDBJ databases">
        <title>Novel sulphate-reducing endosymbionts in the free-living metamonad Anaeramoeba.</title>
        <authorList>
            <person name="Jerlstrom-Hultqvist J."/>
            <person name="Cepicka I."/>
            <person name="Gallot-Lavallee L."/>
            <person name="Salas-Leiva D."/>
            <person name="Curtis B.A."/>
            <person name="Zahonova K."/>
            <person name="Pipaliya S."/>
            <person name="Dacks J."/>
            <person name="Roger A.J."/>
        </authorList>
    </citation>
    <scope>NUCLEOTIDE SEQUENCE</scope>
    <source>
        <strain evidence="8">Busselton2</strain>
    </source>
</reference>
<feature type="domain" description="PARP catalytic" evidence="6">
    <location>
        <begin position="606"/>
        <end position="675"/>
    </location>
</feature>
<evidence type="ECO:0000256" key="3">
    <source>
        <dbReference type="ARBA" id="ARBA00022695"/>
    </source>
</evidence>
<keyword evidence="2" id="KW-0808">Transferase</keyword>
<feature type="domain" description="PARP16 N-terminal" evidence="7">
    <location>
        <begin position="489"/>
        <end position="571"/>
    </location>
</feature>
<evidence type="ECO:0000256" key="1">
    <source>
        <dbReference type="ARBA" id="ARBA00022676"/>
    </source>
</evidence>
<feature type="region of interest" description="Disordered" evidence="5">
    <location>
        <begin position="271"/>
        <end position="309"/>
    </location>
</feature>
<keyword evidence="4" id="KW-0520">NAD</keyword>
<evidence type="ECO:0000313" key="8">
    <source>
        <dbReference type="EMBL" id="KAJ3436596.1"/>
    </source>
</evidence>
<dbReference type="SUPFAM" id="SSF46934">
    <property type="entry name" value="UBA-like"/>
    <property type="match status" value="1"/>
</dbReference>
<keyword evidence="3" id="KW-0548">Nucleotidyltransferase</keyword>
<dbReference type="Gene3D" id="3.90.228.10">
    <property type="match status" value="1"/>
</dbReference>
<dbReference type="PANTHER" id="PTHR21328">
    <property type="entry name" value="POLY ADP-RIBOSE POLYMERASE FAMILY, MEMBER PARP"/>
    <property type="match status" value="1"/>
</dbReference>